<dbReference type="Gene3D" id="1.10.3290.10">
    <property type="entry name" value="Fido-like domain"/>
    <property type="match status" value="1"/>
</dbReference>
<dbReference type="PANTHER" id="PTHR13504">
    <property type="entry name" value="FIDO DOMAIN-CONTAINING PROTEIN DDB_G0283145"/>
    <property type="match status" value="1"/>
</dbReference>
<feature type="domain" description="Fido" evidence="4">
    <location>
        <begin position="103"/>
        <end position="246"/>
    </location>
</feature>
<keyword evidence="2" id="KW-0547">Nucleotide-binding</keyword>
<sequence length="263" mass="30443">MISMKDLYSYNNLISQIDRKIKVLIDAEVIENRYEFHRLRDLVEEVYSTNSIEGNTMDIMETKYILETGFTISGKTIKEHMEIDNTAKAIKYADSKLLNKDGVTESLIKGIHRILTNGVLEIEESGEYKTKRNWIGGASIHTSPPNGVEKHMKNLIEWYNENKSELNPIVLATIFKYRFVCIHPFIDGNGRTSRIITNYILNQSGYCGIIIDPKLNKVNYYKALEEANNYSEDKFKCDPLIKFNCICLNSILDNLLERFVYEE</sequence>
<dbReference type="InterPro" id="IPR036597">
    <property type="entry name" value="Fido-like_dom_sf"/>
</dbReference>
<dbReference type="STRING" id="94869.SAMN04488529_1155"/>
<evidence type="ECO:0000313" key="5">
    <source>
        <dbReference type="EMBL" id="SDP75016.1"/>
    </source>
</evidence>
<reference evidence="5 6" key="1">
    <citation type="submission" date="2016-10" db="EMBL/GenBank/DDBJ databases">
        <authorList>
            <person name="de Groot N.N."/>
        </authorList>
    </citation>
    <scope>NUCLEOTIDE SEQUENCE [LARGE SCALE GENOMIC DNA]</scope>
    <source>
        <strain evidence="5 6">DSM 12272</strain>
    </source>
</reference>
<dbReference type="InterPro" id="IPR003812">
    <property type="entry name" value="Fido"/>
</dbReference>
<keyword evidence="2" id="KW-0067">ATP-binding</keyword>
<dbReference type="GO" id="GO:0005524">
    <property type="term" value="F:ATP binding"/>
    <property type="evidence" value="ECO:0007669"/>
    <property type="project" value="UniProtKB-KW"/>
</dbReference>
<accession>A0A1H0VAA2</accession>
<dbReference type="AlphaFoldDB" id="A0A1H0VAA2"/>
<protein>
    <submittedName>
        <fullName evidence="5">Fic family protein</fullName>
    </submittedName>
</protein>
<name>A0A1H0VAA2_9CLOT</name>
<feature type="binding site" evidence="2">
    <location>
        <position position="228"/>
    </location>
    <ligand>
        <name>ATP</name>
        <dbReference type="ChEBI" id="CHEBI:30616"/>
    </ligand>
</feature>
<dbReference type="PROSITE" id="PS51459">
    <property type="entry name" value="FIDO"/>
    <property type="match status" value="1"/>
</dbReference>
<evidence type="ECO:0000256" key="3">
    <source>
        <dbReference type="PIRSR" id="PIRSR640198-3"/>
    </source>
</evidence>
<organism evidence="5 6">
    <name type="scientific">Clostridium gasigenes</name>
    <dbReference type="NCBI Taxonomy" id="94869"/>
    <lineage>
        <taxon>Bacteria</taxon>
        <taxon>Bacillati</taxon>
        <taxon>Bacillota</taxon>
        <taxon>Clostridia</taxon>
        <taxon>Eubacteriales</taxon>
        <taxon>Clostridiaceae</taxon>
        <taxon>Clostridium</taxon>
    </lineage>
</organism>
<evidence type="ECO:0000259" key="4">
    <source>
        <dbReference type="PROSITE" id="PS51459"/>
    </source>
</evidence>
<evidence type="ECO:0000313" key="6">
    <source>
        <dbReference type="Proteomes" id="UP000198597"/>
    </source>
</evidence>
<proteinExistence type="predicted"/>
<feature type="active site" evidence="1">
    <location>
        <position position="183"/>
    </location>
</feature>
<dbReference type="SUPFAM" id="SSF140931">
    <property type="entry name" value="Fic-like"/>
    <property type="match status" value="1"/>
</dbReference>
<feature type="binding site" evidence="2">
    <location>
        <begin position="220"/>
        <end position="221"/>
    </location>
    <ligand>
        <name>ATP</name>
        <dbReference type="ChEBI" id="CHEBI:30616"/>
    </ligand>
</feature>
<dbReference type="Proteomes" id="UP000198597">
    <property type="component" value="Unassembled WGS sequence"/>
</dbReference>
<feature type="binding site" evidence="2">
    <location>
        <begin position="187"/>
        <end position="194"/>
    </location>
    <ligand>
        <name>ATP</name>
        <dbReference type="ChEBI" id="CHEBI:30616"/>
    </ligand>
</feature>
<feature type="site" description="Important for autoinhibition of adenylyltransferase activity" evidence="3">
    <location>
        <position position="53"/>
    </location>
</feature>
<evidence type="ECO:0000256" key="1">
    <source>
        <dbReference type="PIRSR" id="PIRSR640198-1"/>
    </source>
</evidence>
<dbReference type="PANTHER" id="PTHR13504:SF38">
    <property type="entry name" value="FIDO DOMAIN-CONTAINING PROTEIN"/>
    <property type="match status" value="1"/>
</dbReference>
<dbReference type="InterPro" id="IPR040198">
    <property type="entry name" value="Fido_containing"/>
</dbReference>
<dbReference type="Pfam" id="PF02661">
    <property type="entry name" value="Fic"/>
    <property type="match status" value="1"/>
</dbReference>
<gene>
    <name evidence="5" type="ORF">SAMN04488529_1155</name>
</gene>
<evidence type="ECO:0000256" key="2">
    <source>
        <dbReference type="PIRSR" id="PIRSR640198-2"/>
    </source>
</evidence>
<dbReference type="EMBL" id="FNJM01000015">
    <property type="protein sequence ID" value="SDP75016.1"/>
    <property type="molecule type" value="Genomic_DNA"/>
</dbReference>
<keyword evidence="6" id="KW-1185">Reference proteome</keyword>